<protein>
    <submittedName>
        <fullName evidence="1">Uncharacterized protein</fullName>
    </submittedName>
</protein>
<accession>A0A6J5S2S6</accession>
<dbReference type="EMBL" id="LR797308">
    <property type="protein sequence ID" value="CAB4202029.1"/>
    <property type="molecule type" value="Genomic_DNA"/>
</dbReference>
<reference evidence="1" key="1">
    <citation type="submission" date="2020-05" db="EMBL/GenBank/DDBJ databases">
        <authorList>
            <person name="Chiriac C."/>
            <person name="Salcher M."/>
            <person name="Ghai R."/>
            <person name="Kavagutti S V."/>
        </authorList>
    </citation>
    <scope>NUCLEOTIDE SEQUENCE</scope>
</reference>
<evidence type="ECO:0000313" key="1">
    <source>
        <dbReference type="EMBL" id="CAB4202029.1"/>
    </source>
</evidence>
<sequence length="98" mass="11382">MDPEKMKASIQLWQAACHMQSIEVQMTFCQIMECLVIEEGEDETITLEDVLFCKERTQHILNVINQMECSTSMLKRALNALMQDIQMHEPKSADMFLN</sequence>
<gene>
    <name evidence="1" type="ORF">UFOVP1361_29</name>
</gene>
<organism evidence="1">
    <name type="scientific">uncultured Caudovirales phage</name>
    <dbReference type="NCBI Taxonomy" id="2100421"/>
    <lineage>
        <taxon>Viruses</taxon>
        <taxon>Duplodnaviria</taxon>
        <taxon>Heunggongvirae</taxon>
        <taxon>Uroviricota</taxon>
        <taxon>Caudoviricetes</taxon>
        <taxon>Peduoviridae</taxon>
        <taxon>Maltschvirus</taxon>
        <taxon>Maltschvirus maltsch</taxon>
    </lineage>
</organism>
<proteinExistence type="predicted"/>
<name>A0A6J5S2S6_9CAUD</name>